<name>A0A8H4FQ55_COLGL</name>
<dbReference type="AlphaFoldDB" id="A0A8H4FQ55"/>
<reference evidence="3" key="2">
    <citation type="submission" date="2020-03" db="EMBL/GenBank/DDBJ databases">
        <authorList>
            <person name="Fu F.-F."/>
            <person name="Chen J."/>
        </authorList>
    </citation>
    <scope>NUCLEOTIDE SEQUENCE</scope>
    <source>
        <strain evidence="3">Lc1</strain>
    </source>
</reference>
<reference evidence="3" key="1">
    <citation type="journal article" date="2020" name="Phytopathology">
        <title>Genome sequence and comparative analysis of Colletotrichum gloeosporioides isolated from Liriodendron leaves.</title>
        <authorList>
            <person name="Fu F.F."/>
            <person name="Hao Z."/>
            <person name="Wang P."/>
            <person name="Lu Y."/>
            <person name="Xue L.J."/>
            <person name="Wei G."/>
            <person name="Tian Y."/>
            <person name="Baishi H."/>
            <person name="Xu H."/>
            <person name="Shi J."/>
            <person name="Cheng T."/>
            <person name="Wang G."/>
            <person name="Yi Y."/>
            <person name="Chen J."/>
        </authorList>
    </citation>
    <scope>NUCLEOTIDE SEQUENCE</scope>
    <source>
        <strain evidence="3">Lc1</strain>
    </source>
</reference>
<keyword evidence="4" id="KW-1185">Reference proteome</keyword>
<dbReference type="GeneID" id="69007628"/>
<protein>
    <submittedName>
        <fullName evidence="3">Secondary metabolism regulator LAE1</fullName>
    </submittedName>
</protein>
<dbReference type="EMBL" id="WVTB01000012">
    <property type="protein sequence ID" value="KAF3810410.1"/>
    <property type="molecule type" value="Genomic_DNA"/>
</dbReference>
<gene>
    <name evidence="3" type="ORF">GCG54_00000456</name>
</gene>
<proteinExistence type="inferred from homology"/>
<dbReference type="PANTHER" id="PTHR43591:SF10">
    <property type="entry name" value="ABC TRANSMEMBRANE TYPE-1 DOMAIN-CONTAINING PROTEIN-RELATED"/>
    <property type="match status" value="1"/>
</dbReference>
<sequence length="350" mass="39498">MSNEPTPWESVPTAGPNATPGSDVRPHSVASIEVDKAAPSENSWKTEPDPLMSLSPSIRDYNFENKRRYHKFKEGRYLLPNDDPEQEREDMKHALVVNLCDGALHNAPLNNPRKILDIGTGTGIWAIDMGDEYPDAEVTGVDLSPIQPPFVPPNVMFTIDDVEADWLYPDNSIDFVHVRNMAPAVKDWPRLVAQAYKALKPGGWIELVDMAFTFSCDDGTVPPDFAPIKTMNYLREALNLYGVDIYAAWKFADYIREAGFVNERFDTRKVPVGTWPKDPFMKAIGDYCRAVNYDSLGSITNIPFRKGLGWTNLQVEVFLVQVRKDLLDDSKHSYNYFHSCCGQKPFETDA</sequence>
<evidence type="ECO:0000313" key="4">
    <source>
        <dbReference type="Proteomes" id="UP000613401"/>
    </source>
</evidence>
<evidence type="ECO:0000256" key="1">
    <source>
        <dbReference type="ARBA" id="ARBA00038158"/>
    </source>
</evidence>
<dbReference type="Gene3D" id="3.40.50.150">
    <property type="entry name" value="Vaccinia Virus protein VP39"/>
    <property type="match status" value="1"/>
</dbReference>
<evidence type="ECO:0000256" key="2">
    <source>
        <dbReference type="SAM" id="MobiDB-lite"/>
    </source>
</evidence>
<dbReference type="RefSeq" id="XP_045269569.1">
    <property type="nucleotide sequence ID" value="XM_045400594.1"/>
</dbReference>
<dbReference type="PANTHER" id="PTHR43591">
    <property type="entry name" value="METHYLTRANSFERASE"/>
    <property type="match status" value="1"/>
</dbReference>
<organism evidence="3 4">
    <name type="scientific">Colletotrichum gloeosporioides</name>
    <name type="common">Anthracnose fungus</name>
    <name type="synonym">Glomerella cingulata</name>
    <dbReference type="NCBI Taxonomy" id="474922"/>
    <lineage>
        <taxon>Eukaryota</taxon>
        <taxon>Fungi</taxon>
        <taxon>Dikarya</taxon>
        <taxon>Ascomycota</taxon>
        <taxon>Pezizomycotina</taxon>
        <taxon>Sordariomycetes</taxon>
        <taxon>Hypocreomycetidae</taxon>
        <taxon>Glomerellales</taxon>
        <taxon>Glomerellaceae</taxon>
        <taxon>Colletotrichum</taxon>
        <taxon>Colletotrichum gloeosporioides species complex</taxon>
    </lineage>
</organism>
<accession>A0A8H4FQ55</accession>
<dbReference type="Pfam" id="PF13489">
    <property type="entry name" value="Methyltransf_23"/>
    <property type="match status" value="1"/>
</dbReference>
<dbReference type="GO" id="GO:0008168">
    <property type="term" value="F:methyltransferase activity"/>
    <property type="evidence" value="ECO:0007669"/>
    <property type="project" value="TreeGrafter"/>
</dbReference>
<comment type="similarity">
    <text evidence="1">Belongs to the methyltransferase superfamily. LaeA methyltransferase family.</text>
</comment>
<dbReference type="SUPFAM" id="SSF53335">
    <property type="entry name" value="S-adenosyl-L-methionine-dependent methyltransferases"/>
    <property type="match status" value="1"/>
</dbReference>
<feature type="region of interest" description="Disordered" evidence="2">
    <location>
        <begin position="1"/>
        <end position="51"/>
    </location>
</feature>
<feature type="compositionally biased region" description="Basic and acidic residues" evidence="2">
    <location>
        <begin position="33"/>
        <end position="48"/>
    </location>
</feature>
<comment type="caution">
    <text evidence="3">The sequence shown here is derived from an EMBL/GenBank/DDBJ whole genome shotgun (WGS) entry which is preliminary data.</text>
</comment>
<dbReference type="Proteomes" id="UP000613401">
    <property type="component" value="Unassembled WGS sequence"/>
</dbReference>
<evidence type="ECO:0000313" key="3">
    <source>
        <dbReference type="EMBL" id="KAF3810410.1"/>
    </source>
</evidence>
<dbReference type="InterPro" id="IPR029063">
    <property type="entry name" value="SAM-dependent_MTases_sf"/>
</dbReference>
<dbReference type="CDD" id="cd02440">
    <property type="entry name" value="AdoMet_MTases"/>
    <property type="match status" value="1"/>
</dbReference>